<evidence type="ECO:0000256" key="3">
    <source>
        <dbReference type="ARBA" id="ARBA00022801"/>
    </source>
</evidence>
<dbReference type="InterPro" id="IPR023214">
    <property type="entry name" value="HAD_sf"/>
</dbReference>
<dbReference type="AlphaFoldDB" id="A0A364NI52"/>
<dbReference type="SFLD" id="SFLDG01129">
    <property type="entry name" value="C1.5:_HAD__Beta-PGM__Phosphata"/>
    <property type="match status" value="1"/>
</dbReference>
<evidence type="ECO:0000313" key="11">
    <source>
        <dbReference type="Proteomes" id="UP000250744"/>
    </source>
</evidence>
<dbReference type="Gene3D" id="3.40.50.1000">
    <property type="entry name" value="HAD superfamily/HAD-like"/>
    <property type="match status" value="1"/>
</dbReference>
<dbReference type="InterPro" id="IPR036412">
    <property type="entry name" value="HAD-like_sf"/>
</dbReference>
<dbReference type="NCBIfam" id="TIGR01509">
    <property type="entry name" value="HAD-SF-IA-v3"/>
    <property type="match status" value="1"/>
</dbReference>
<keyword evidence="5 9" id="KW-0704">Schiff base</keyword>
<keyword evidence="3 9" id="KW-0378">Hydrolase</keyword>
<keyword evidence="11" id="KW-1185">Reference proteome</keyword>
<dbReference type="InterPro" id="IPR050155">
    <property type="entry name" value="HAD-like_hydrolase_sf"/>
</dbReference>
<dbReference type="InterPro" id="IPR023198">
    <property type="entry name" value="PGP-like_dom2"/>
</dbReference>
<dbReference type="OrthoDB" id="5504491at2"/>
<evidence type="ECO:0000256" key="5">
    <source>
        <dbReference type="ARBA" id="ARBA00023270"/>
    </source>
</evidence>
<dbReference type="SFLD" id="SFLDG01135">
    <property type="entry name" value="C1.5.6:_HAD__Beta-PGM__Phospha"/>
    <property type="match status" value="1"/>
</dbReference>
<comment type="cofactor">
    <cofactor evidence="9">
        <name>Mg(2+)</name>
        <dbReference type="ChEBI" id="CHEBI:18420"/>
    </cofactor>
    <text evidence="9">Binds 1 Mg(2+) ion per subunit.</text>
</comment>
<feature type="active site" description="Schiff-base intermediate with substrate" evidence="9">
    <location>
        <position position="59"/>
    </location>
</feature>
<gene>
    <name evidence="9" type="primary">phnX</name>
    <name evidence="10" type="ORF">DN062_16255</name>
</gene>
<evidence type="ECO:0000256" key="9">
    <source>
        <dbReference type="HAMAP-Rule" id="MF_01375"/>
    </source>
</evidence>
<feature type="binding site" evidence="9">
    <location>
        <position position="20"/>
    </location>
    <ligand>
        <name>Mg(2+)</name>
        <dbReference type="ChEBI" id="CHEBI:18420"/>
    </ligand>
</feature>
<comment type="similarity">
    <text evidence="9">Belongs to the HAD-like hydrolase superfamily. PhnX family.</text>
</comment>
<dbReference type="HAMAP" id="MF_01375">
    <property type="entry name" value="PhnX"/>
    <property type="match status" value="1"/>
</dbReference>
<dbReference type="GO" id="GO:0000287">
    <property type="term" value="F:magnesium ion binding"/>
    <property type="evidence" value="ECO:0007669"/>
    <property type="project" value="UniProtKB-UniRule"/>
</dbReference>
<keyword evidence="4 9" id="KW-0460">Magnesium</keyword>
<dbReference type="Gene3D" id="1.10.150.240">
    <property type="entry name" value="Putative phosphatase, domain 2"/>
    <property type="match status" value="1"/>
</dbReference>
<organism evidence="10 11">
    <name type="scientific">Nitrincola tibetensis</name>
    <dbReference type="NCBI Taxonomy" id="2219697"/>
    <lineage>
        <taxon>Bacteria</taxon>
        <taxon>Pseudomonadati</taxon>
        <taxon>Pseudomonadota</taxon>
        <taxon>Gammaproteobacteria</taxon>
        <taxon>Oceanospirillales</taxon>
        <taxon>Oceanospirillaceae</taxon>
        <taxon>Nitrincola</taxon>
    </lineage>
</organism>
<comment type="function">
    <text evidence="7 9">Involved in phosphonate degradation.</text>
</comment>
<evidence type="ECO:0000256" key="4">
    <source>
        <dbReference type="ARBA" id="ARBA00022842"/>
    </source>
</evidence>
<dbReference type="PANTHER" id="PTHR43434">
    <property type="entry name" value="PHOSPHOGLYCOLATE PHOSPHATASE"/>
    <property type="match status" value="1"/>
</dbReference>
<dbReference type="EMBL" id="QKRX01000016">
    <property type="protein sequence ID" value="RAU16808.1"/>
    <property type="molecule type" value="Genomic_DNA"/>
</dbReference>
<reference evidence="10 11" key="1">
    <citation type="submission" date="2018-06" db="EMBL/GenBank/DDBJ databases">
        <title>Nitrincola tibetense sp. nov., isolated from Lake XuguoCo on Tibetan Plateau.</title>
        <authorList>
            <person name="Xing P."/>
        </authorList>
    </citation>
    <scope>NUCLEOTIDE SEQUENCE [LARGE SCALE GENOMIC DNA]</scope>
    <source>
        <strain evidence="11">xg18</strain>
    </source>
</reference>
<accession>A0A364NI52</accession>
<comment type="caution">
    <text evidence="10">The sequence shown here is derived from an EMBL/GenBank/DDBJ whole genome shotgun (WGS) entry which is preliminary data.</text>
</comment>
<dbReference type="InterPro" id="IPR006439">
    <property type="entry name" value="HAD-SF_hydro_IA"/>
</dbReference>
<dbReference type="PANTHER" id="PTHR43434:SF19">
    <property type="entry name" value="PHOSPHONOACETALDEHYDE HYDROLASE"/>
    <property type="match status" value="1"/>
</dbReference>
<proteinExistence type="inferred from homology"/>
<comment type="subunit">
    <text evidence="1 9">Homodimer.</text>
</comment>
<dbReference type="GO" id="GO:0008967">
    <property type="term" value="F:phosphoglycolate phosphatase activity"/>
    <property type="evidence" value="ECO:0007669"/>
    <property type="project" value="TreeGrafter"/>
</dbReference>
<feature type="binding site" evidence="9">
    <location>
        <position position="18"/>
    </location>
    <ligand>
        <name>Mg(2+)</name>
        <dbReference type="ChEBI" id="CHEBI:18420"/>
    </ligand>
</feature>
<protein>
    <recommendedName>
        <fullName evidence="8 9">Phosphonoacetaldehyde hydrolase</fullName>
        <shortName evidence="9">Phosphonatase</shortName>
        <ecNumber evidence="8 9">3.11.1.1</ecNumber>
    </recommendedName>
    <alternativeName>
        <fullName evidence="9">Phosphonoacetaldehyde phosphonohydrolase</fullName>
    </alternativeName>
</protein>
<dbReference type="SFLD" id="SFLDS00003">
    <property type="entry name" value="Haloacid_Dehalogenase"/>
    <property type="match status" value="1"/>
</dbReference>
<dbReference type="FunFam" id="1.10.150.240:FF:000006">
    <property type="entry name" value="Phosphonoacetaldehyde hydrolase"/>
    <property type="match status" value="1"/>
</dbReference>
<dbReference type="GO" id="GO:0050194">
    <property type="term" value="F:phosphonoacetaldehyde hydrolase activity"/>
    <property type="evidence" value="ECO:0007669"/>
    <property type="project" value="UniProtKB-UniRule"/>
</dbReference>
<dbReference type="InterPro" id="IPR006323">
    <property type="entry name" value="Phosphonoacetald_hydro"/>
</dbReference>
<dbReference type="RefSeq" id="WP_112160352.1">
    <property type="nucleotide sequence ID" value="NZ_QKRX01000016.1"/>
</dbReference>
<dbReference type="EC" id="3.11.1.1" evidence="8 9"/>
<comment type="catalytic activity">
    <reaction evidence="6 9">
        <text>phosphonoacetaldehyde + H2O = acetaldehyde + phosphate + H(+)</text>
        <dbReference type="Rhea" id="RHEA:18905"/>
        <dbReference type="ChEBI" id="CHEBI:15343"/>
        <dbReference type="ChEBI" id="CHEBI:15377"/>
        <dbReference type="ChEBI" id="CHEBI:15378"/>
        <dbReference type="ChEBI" id="CHEBI:43474"/>
        <dbReference type="ChEBI" id="CHEBI:58383"/>
        <dbReference type="EC" id="3.11.1.1"/>
    </reaction>
</comment>
<sequence length="275" mass="29779">MYRYKRRYTGPVQAVIMDLAGTCVDFGSLAPIQAFQALFAEEGVPISVAEARAPMGKEKREHIEALLAMPRIAQEWLAVKGSKASDADVDRLYYAFVVHQIAAIADNHQLISGIDLVMEYCDEMGILIGVNTGYSREMIQGLLPAMAEQGFTPDSVVCASDVPAGRPYPWMCLTNAQALEVSCVQACVKVDDTAVGIEEGLNAGMWTVAVAVSGNQTGYSEAQWLALSEEERDVQAIVAHQALASSGAHYVIDSIAELPEVLDDITLRLANEERP</sequence>
<evidence type="ECO:0000256" key="6">
    <source>
        <dbReference type="ARBA" id="ARBA00052005"/>
    </source>
</evidence>
<feature type="active site" description="Nucleophile" evidence="9">
    <location>
        <position position="18"/>
    </location>
</feature>
<keyword evidence="2 9" id="KW-0479">Metal-binding</keyword>
<dbReference type="GO" id="GO:0019700">
    <property type="term" value="P:organic phosphonate catabolic process"/>
    <property type="evidence" value="ECO:0007669"/>
    <property type="project" value="InterPro"/>
</dbReference>
<evidence type="ECO:0000256" key="8">
    <source>
        <dbReference type="ARBA" id="ARBA00066472"/>
    </source>
</evidence>
<dbReference type="Proteomes" id="UP000250744">
    <property type="component" value="Unassembled WGS sequence"/>
</dbReference>
<dbReference type="NCBIfam" id="TIGR01422">
    <property type="entry name" value="phosphonatase"/>
    <property type="match status" value="1"/>
</dbReference>
<dbReference type="Pfam" id="PF00702">
    <property type="entry name" value="Hydrolase"/>
    <property type="match status" value="1"/>
</dbReference>
<dbReference type="GO" id="GO:0006281">
    <property type="term" value="P:DNA repair"/>
    <property type="evidence" value="ECO:0007669"/>
    <property type="project" value="TreeGrafter"/>
</dbReference>
<name>A0A364NI52_9GAMM</name>
<dbReference type="SUPFAM" id="SSF56784">
    <property type="entry name" value="HAD-like"/>
    <property type="match status" value="1"/>
</dbReference>
<evidence type="ECO:0000256" key="1">
    <source>
        <dbReference type="ARBA" id="ARBA00011738"/>
    </source>
</evidence>
<dbReference type="GO" id="GO:0005829">
    <property type="term" value="C:cytosol"/>
    <property type="evidence" value="ECO:0007669"/>
    <property type="project" value="TreeGrafter"/>
</dbReference>
<evidence type="ECO:0000313" key="10">
    <source>
        <dbReference type="EMBL" id="RAU16808.1"/>
    </source>
</evidence>
<evidence type="ECO:0000256" key="2">
    <source>
        <dbReference type="ARBA" id="ARBA00022723"/>
    </source>
</evidence>
<feature type="binding site" evidence="9">
    <location>
        <position position="192"/>
    </location>
    <ligand>
        <name>Mg(2+)</name>
        <dbReference type="ChEBI" id="CHEBI:18420"/>
    </ligand>
</feature>
<evidence type="ECO:0000256" key="7">
    <source>
        <dbReference type="ARBA" id="ARBA00056573"/>
    </source>
</evidence>